<evidence type="ECO:0000256" key="3">
    <source>
        <dbReference type="ARBA" id="ARBA00006170"/>
    </source>
</evidence>
<keyword evidence="5" id="KW-0444">Lipid biosynthesis</keyword>
<comment type="caution">
    <text evidence="13">The sequence shown here is derived from an EMBL/GenBank/DDBJ whole genome shotgun (WGS) entry which is preliminary data.</text>
</comment>
<evidence type="ECO:0000256" key="8">
    <source>
        <dbReference type="ARBA" id="ARBA00022801"/>
    </source>
</evidence>
<evidence type="ECO:0000313" key="13">
    <source>
        <dbReference type="EMBL" id="OQR80989.1"/>
    </source>
</evidence>
<dbReference type="PANTHER" id="PTHR33694:SF1">
    <property type="entry name" value="UDP-3-O-ACYL-N-ACETYLGLUCOSAMINE DEACETYLASE 1, MITOCHONDRIAL-RELATED"/>
    <property type="match status" value="1"/>
</dbReference>
<keyword evidence="6" id="KW-0441">Lipid A biosynthesis</keyword>
<dbReference type="EMBL" id="JNBS01005089">
    <property type="protein sequence ID" value="OQR80989.1"/>
    <property type="molecule type" value="Genomic_DNA"/>
</dbReference>
<sequence>ACKIHNCIIETSSPEIPVLDGSSAPIVQAIVDAGTKQQDTIQPFIEILQPVQVVHENKAAALLPRPKSKNVELVVAVEVDFRQKNLPREWLSLPLEKFSTIAAARTFTFREDIEQLWAMKLAQGGSLDNAVVFQDGKPLNPEGLRHDIEWVQHKALDCFGDLALAGMPMHATFTSICPGHALTHELLNKLMKSPSSYRVVE</sequence>
<dbReference type="Gene3D" id="3.30.230.20">
    <property type="entry name" value="lpxc deacetylase, domain 1"/>
    <property type="match status" value="1"/>
</dbReference>
<dbReference type="Proteomes" id="UP000243217">
    <property type="component" value="Unassembled WGS sequence"/>
</dbReference>
<accession>A0A1V9Y5K5</accession>
<proteinExistence type="inferred from homology"/>
<organism evidence="13 14">
    <name type="scientific">Thraustotheca clavata</name>
    <dbReference type="NCBI Taxonomy" id="74557"/>
    <lineage>
        <taxon>Eukaryota</taxon>
        <taxon>Sar</taxon>
        <taxon>Stramenopiles</taxon>
        <taxon>Oomycota</taxon>
        <taxon>Saprolegniomycetes</taxon>
        <taxon>Saprolegniales</taxon>
        <taxon>Achlyaceae</taxon>
        <taxon>Thraustotheca</taxon>
    </lineage>
</organism>
<keyword evidence="8" id="KW-0378">Hydrolase</keyword>
<dbReference type="SUPFAM" id="SSF54211">
    <property type="entry name" value="Ribosomal protein S5 domain 2-like"/>
    <property type="match status" value="2"/>
</dbReference>
<dbReference type="AlphaFoldDB" id="A0A1V9Y5K5"/>
<evidence type="ECO:0000256" key="5">
    <source>
        <dbReference type="ARBA" id="ARBA00022516"/>
    </source>
</evidence>
<keyword evidence="14" id="KW-1185">Reference proteome</keyword>
<comment type="pathway">
    <text evidence="2">Glycolipid biosynthesis; lipid IV(A) biosynthesis; lipid IV(A) from (3R)-3-hydroxytetradecanoyl-[acyl-carrier-protein] and UDP-N-acetyl-alpha-D-glucosamine: step 2/6.</text>
</comment>
<evidence type="ECO:0000256" key="4">
    <source>
        <dbReference type="ARBA" id="ARBA00012745"/>
    </source>
</evidence>
<dbReference type="InterPro" id="IPR015870">
    <property type="entry name" value="UDP-acyl_N-AcGlcN_deAcase_N"/>
</dbReference>
<comment type="catalytic activity">
    <reaction evidence="11">
        <text>a UDP-3-O-[(3R)-3-hydroxyacyl]-N-acetyl-alpha-D-glucosamine + H2O = a UDP-3-O-[(3R)-3-hydroxyacyl]-alpha-D-glucosamine + acetate</text>
        <dbReference type="Rhea" id="RHEA:67816"/>
        <dbReference type="ChEBI" id="CHEBI:15377"/>
        <dbReference type="ChEBI" id="CHEBI:30089"/>
        <dbReference type="ChEBI" id="CHEBI:137740"/>
        <dbReference type="ChEBI" id="CHEBI:173225"/>
        <dbReference type="EC" id="3.5.1.108"/>
    </reaction>
</comment>
<comment type="similarity">
    <text evidence="3">Belongs to the LpxC family.</text>
</comment>
<protein>
    <recommendedName>
        <fullName evidence="4">UDP-3-O-acyl-N-acetylglucosamine deacetylase</fullName>
        <ecNumber evidence="4">3.5.1.108</ecNumber>
    </recommendedName>
</protein>
<feature type="non-terminal residue" evidence="13">
    <location>
        <position position="1"/>
    </location>
</feature>
<dbReference type="Pfam" id="PF03331">
    <property type="entry name" value="LpxC"/>
    <property type="match status" value="1"/>
</dbReference>
<keyword evidence="9" id="KW-0862">Zinc</keyword>
<gene>
    <name evidence="13" type="ORF">THRCLA_11898</name>
</gene>
<dbReference type="InterPro" id="IPR011334">
    <property type="entry name" value="UDP-acyl_GlcNac_deAcase_C"/>
</dbReference>
<dbReference type="InterPro" id="IPR004463">
    <property type="entry name" value="UDP-acyl_GlcNac_deAcase"/>
</dbReference>
<evidence type="ECO:0000256" key="10">
    <source>
        <dbReference type="ARBA" id="ARBA00023098"/>
    </source>
</evidence>
<evidence type="ECO:0000256" key="12">
    <source>
        <dbReference type="ARBA" id="ARBA00024987"/>
    </source>
</evidence>
<dbReference type="GO" id="GO:0009245">
    <property type="term" value="P:lipid A biosynthetic process"/>
    <property type="evidence" value="ECO:0007669"/>
    <property type="project" value="UniProtKB-KW"/>
</dbReference>
<evidence type="ECO:0000256" key="6">
    <source>
        <dbReference type="ARBA" id="ARBA00022556"/>
    </source>
</evidence>
<keyword evidence="10" id="KW-0443">Lipid metabolism</keyword>
<evidence type="ECO:0000256" key="7">
    <source>
        <dbReference type="ARBA" id="ARBA00022723"/>
    </source>
</evidence>
<comment type="function">
    <text evidence="12">Involved in the biosynthesis of lipid A, a phosphorylated glycolipid that in bacteria anchors the lipopolysaccharide to the outer membrane of the cell. Lipid A-like molecules in plants may serve as structural components of the outer membranes of mitochondria and/or chloroplasts, or may be involved in signal transduction or plant defense responses.</text>
</comment>
<evidence type="ECO:0000256" key="11">
    <source>
        <dbReference type="ARBA" id="ARBA00024535"/>
    </source>
</evidence>
<dbReference type="STRING" id="74557.A0A1V9Y5K5"/>
<dbReference type="UniPathway" id="UPA00359">
    <property type="reaction ID" value="UER00478"/>
</dbReference>
<dbReference type="GO" id="GO:0016020">
    <property type="term" value="C:membrane"/>
    <property type="evidence" value="ECO:0007669"/>
    <property type="project" value="GOC"/>
</dbReference>
<dbReference type="GO" id="GO:0103117">
    <property type="term" value="F:UDP-3-O-acyl-N-acetylglucosamine deacetylase activity"/>
    <property type="evidence" value="ECO:0007669"/>
    <property type="project" value="UniProtKB-EC"/>
</dbReference>
<dbReference type="OrthoDB" id="10265200at2759"/>
<dbReference type="InterPro" id="IPR020568">
    <property type="entry name" value="Ribosomal_Su5_D2-typ_SF"/>
</dbReference>
<dbReference type="PANTHER" id="PTHR33694">
    <property type="entry name" value="UDP-3-O-ACYL-N-ACETYLGLUCOSAMINE DEACETYLASE 1, MITOCHONDRIAL-RELATED"/>
    <property type="match status" value="1"/>
</dbReference>
<dbReference type="GO" id="GO:0046872">
    <property type="term" value="F:metal ion binding"/>
    <property type="evidence" value="ECO:0007669"/>
    <property type="project" value="UniProtKB-KW"/>
</dbReference>
<dbReference type="GO" id="GO:2001289">
    <property type="term" value="P:lipid X metabolic process"/>
    <property type="evidence" value="ECO:0007669"/>
    <property type="project" value="UniProtKB-ARBA"/>
</dbReference>
<evidence type="ECO:0000256" key="9">
    <source>
        <dbReference type="ARBA" id="ARBA00022833"/>
    </source>
</evidence>
<dbReference type="Gene3D" id="3.30.1700.10">
    <property type="entry name" value="lpxc deacetylase, domain 2"/>
    <property type="match status" value="1"/>
</dbReference>
<evidence type="ECO:0000313" key="14">
    <source>
        <dbReference type="Proteomes" id="UP000243217"/>
    </source>
</evidence>
<comment type="cofactor">
    <cofactor evidence="1">
        <name>Zn(2+)</name>
        <dbReference type="ChEBI" id="CHEBI:29105"/>
    </cofactor>
</comment>
<dbReference type="EC" id="3.5.1.108" evidence="4"/>
<name>A0A1V9Y5K5_9STRA</name>
<keyword evidence="7" id="KW-0479">Metal-binding</keyword>
<evidence type="ECO:0000256" key="1">
    <source>
        <dbReference type="ARBA" id="ARBA00001947"/>
    </source>
</evidence>
<evidence type="ECO:0000256" key="2">
    <source>
        <dbReference type="ARBA" id="ARBA00005002"/>
    </source>
</evidence>
<reference evidence="13 14" key="1">
    <citation type="journal article" date="2014" name="Genome Biol. Evol.">
        <title>The secreted proteins of Achlya hypogyna and Thraustotheca clavata identify the ancestral oomycete secretome and reveal gene acquisitions by horizontal gene transfer.</title>
        <authorList>
            <person name="Misner I."/>
            <person name="Blouin N."/>
            <person name="Leonard G."/>
            <person name="Richards T.A."/>
            <person name="Lane C.E."/>
        </authorList>
    </citation>
    <scope>NUCLEOTIDE SEQUENCE [LARGE SCALE GENOMIC DNA]</scope>
    <source>
        <strain evidence="13 14">ATCC 34112</strain>
    </source>
</reference>